<gene>
    <name evidence="7" type="ORF">KDK_06920</name>
</gene>
<dbReference type="InterPro" id="IPR051929">
    <property type="entry name" value="VirAsm_ModProt"/>
</dbReference>
<evidence type="ECO:0000313" key="8">
    <source>
        <dbReference type="Proteomes" id="UP000287188"/>
    </source>
</evidence>
<evidence type="ECO:0000256" key="2">
    <source>
        <dbReference type="ARBA" id="ARBA00022723"/>
    </source>
</evidence>
<dbReference type="PROSITE" id="PS50249">
    <property type="entry name" value="MPN"/>
    <property type="match status" value="1"/>
</dbReference>
<reference evidence="8" key="1">
    <citation type="submission" date="2018-12" db="EMBL/GenBank/DDBJ databases">
        <title>Tengunoibacter tsumagoiensis gen. nov., sp. nov., Dictyobacter kobayashii sp. nov., D. alpinus sp. nov., and D. joshuensis sp. nov. and description of Dictyobacteraceae fam. nov. within the order Ktedonobacterales isolated from Tengu-no-mugimeshi.</title>
        <authorList>
            <person name="Wang C.M."/>
            <person name="Zheng Y."/>
            <person name="Sakai Y."/>
            <person name="Toyoda A."/>
            <person name="Minakuchi Y."/>
            <person name="Abe K."/>
            <person name="Yokota A."/>
            <person name="Yabe S."/>
        </authorList>
    </citation>
    <scope>NUCLEOTIDE SEQUENCE [LARGE SCALE GENOMIC DNA]</scope>
    <source>
        <strain evidence="8">Uno11</strain>
    </source>
</reference>
<evidence type="ECO:0000256" key="3">
    <source>
        <dbReference type="ARBA" id="ARBA00022801"/>
    </source>
</evidence>
<dbReference type="InterPro" id="IPR037518">
    <property type="entry name" value="MPN"/>
</dbReference>
<keyword evidence="8" id="KW-1185">Reference proteome</keyword>
<evidence type="ECO:0000313" key="7">
    <source>
        <dbReference type="EMBL" id="GCE16892.1"/>
    </source>
</evidence>
<dbReference type="GO" id="GO:0008270">
    <property type="term" value="F:zinc ion binding"/>
    <property type="evidence" value="ECO:0007669"/>
    <property type="project" value="TreeGrafter"/>
</dbReference>
<name>A0A402ACQ8_9CHLR</name>
<dbReference type="AlphaFoldDB" id="A0A402ACQ8"/>
<dbReference type="PANTHER" id="PTHR34858">
    <property type="entry name" value="CYSO-CYSTEINE PEPTIDASE"/>
    <property type="match status" value="1"/>
</dbReference>
<evidence type="ECO:0000259" key="6">
    <source>
        <dbReference type="PROSITE" id="PS50249"/>
    </source>
</evidence>
<comment type="caution">
    <text evidence="7">The sequence shown here is derived from an EMBL/GenBank/DDBJ whole genome shotgun (WGS) entry which is preliminary data.</text>
</comment>
<dbReference type="RefSeq" id="WP_126548688.1">
    <property type="nucleotide sequence ID" value="NZ_BIFS01000001.1"/>
</dbReference>
<protein>
    <recommendedName>
        <fullName evidence="6">MPN domain-containing protein</fullName>
    </recommendedName>
</protein>
<dbReference type="Pfam" id="PF14464">
    <property type="entry name" value="Prok-JAB"/>
    <property type="match status" value="1"/>
</dbReference>
<sequence length="142" mass="16002">MVAEASFVVHIPATIYQEMVEHVSAGYPNETCGALGGVDERAVKHYPTANAAERPDDFSIIGSADLLRIYDDISKYDGDLIYYHSHPITEAYPSLRDIEHAKHNGYLYIIFSHRHHPDLPYARVFKIDLQGQVTEGEISIDE</sequence>
<dbReference type="InterPro" id="IPR028090">
    <property type="entry name" value="JAB_dom_prok"/>
</dbReference>
<dbReference type="Proteomes" id="UP000287188">
    <property type="component" value="Unassembled WGS sequence"/>
</dbReference>
<dbReference type="GO" id="GO:0008235">
    <property type="term" value="F:metalloexopeptidase activity"/>
    <property type="evidence" value="ECO:0007669"/>
    <property type="project" value="TreeGrafter"/>
</dbReference>
<keyword evidence="2" id="KW-0479">Metal-binding</keyword>
<dbReference type="PANTHER" id="PTHR34858:SF1">
    <property type="entry name" value="CYSO-CYSTEINE PEPTIDASE"/>
    <property type="match status" value="1"/>
</dbReference>
<proteinExistence type="predicted"/>
<feature type="domain" description="MPN" evidence="6">
    <location>
        <begin position="9"/>
        <end position="130"/>
    </location>
</feature>
<dbReference type="CDD" id="cd08070">
    <property type="entry name" value="MPN_like"/>
    <property type="match status" value="1"/>
</dbReference>
<dbReference type="Gene3D" id="3.40.140.10">
    <property type="entry name" value="Cytidine Deaminase, domain 2"/>
    <property type="match status" value="1"/>
</dbReference>
<keyword evidence="5" id="KW-0482">Metalloprotease</keyword>
<dbReference type="OrthoDB" id="9802958at2"/>
<keyword evidence="4" id="KW-0862">Zinc</keyword>
<dbReference type="GO" id="GO:0006508">
    <property type="term" value="P:proteolysis"/>
    <property type="evidence" value="ECO:0007669"/>
    <property type="project" value="UniProtKB-KW"/>
</dbReference>
<keyword evidence="3" id="KW-0378">Hydrolase</keyword>
<evidence type="ECO:0000256" key="1">
    <source>
        <dbReference type="ARBA" id="ARBA00022670"/>
    </source>
</evidence>
<dbReference type="EMBL" id="BIFS01000001">
    <property type="protein sequence ID" value="GCE16892.1"/>
    <property type="molecule type" value="Genomic_DNA"/>
</dbReference>
<evidence type="ECO:0000256" key="5">
    <source>
        <dbReference type="ARBA" id="ARBA00023049"/>
    </source>
</evidence>
<organism evidence="7 8">
    <name type="scientific">Dictyobacter kobayashii</name>
    <dbReference type="NCBI Taxonomy" id="2014872"/>
    <lineage>
        <taxon>Bacteria</taxon>
        <taxon>Bacillati</taxon>
        <taxon>Chloroflexota</taxon>
        <taxon>Ktedonobacteria</taxon>
        <taxon>Ktedonobacterales</taxon>
        <taxon>Dictyobacteraceae</taxon>
        <taxon>Dictyobacter</taxon>
    </lineage>
</organism>
<accession>A0A402ACQ8</accession>
<keyword evidence="1" id="KW-0645">Protease</keyword>
<evidence type="ECO:0000256" key="4">
    <source>
        <dbReference type="ARBA" id="ARBA00022833"/>
    </source>
</evidence>
<dbReference type="SUPFAM" id="SSF102712">
    <property type="entry name" value="JAB1/MPN domain"/>
    <property type="match status" value="1"/>
</dbReference>